<dbReference type="EMBL" id="JACRSU010000001">
    <property type="protein sequence ID" value="MBC8539728.1"/>
    <property type="molecule type" value="Genomic_DNA"/>
</dbReference>
<dbReference type="RefSeq" id="WP_249310939.1">
    <property type="nucleotide sequence ID" value="NZ_JACRSU010000001.1"/>
</dbReference>
<dbReference type="GO" id="GO:0033214">
    <property type="term" value="P:siderophore-iron import into cell"/>
    <property type="evidence" value="ECO:0007669"/>
    <property type="project" value="TreeGrafter"/>
</dbReference>
<keyword evidence="10" id="KW-1185">Reference proteome</keyword>
<comment type="caution">
    <text evidence="9">The sequence shown here is derived from an EMBL/GenBank/DDBJ whole genome shotgun (WGS) entry which is preliminary data.</text>
</comment>
<evidence type="ECO:0000313" key="10">
    <source>
        <dbReference type="Proteomes" id="UP000611762"/>
    </source>
</evidence>
<dbReference type="SUPFAM" id="SSF81345">
    <property type="entry name" value="ABC transporter involved in vitamin B12 uptake, BtuC"/>
    <property type="match status" value="1"/>
</dbReference>
<feature type="transmembrane region" description="Helical" evidence="8">
    <location>
        <begin position="68"/>
        <end position="89"/>
    </location>
</feature>
<protein>
    <submittedName>
        <fullName evidence="9">Iron ABC transporter permease</fullName>
    </submittedName>
</protein>
<evidence type="ECO:0000256" key="7">
    <source>
        <dbReference type="ARBA" id="ARBA00023136"/>
    </source>
</evidence>
<evidence type="ECO:0000256" key="8">
    <source>
        <dbReference type="SAM" id="Phobius"/>
    </source>
</evidence>
<feature type="transmembrane region" description="Helical" evidence="8">
    <location>
        <begin position="197"/>
        <end position="218"/>
    </location>
</feature>
<dbReference type="InterPro" id="IPR037294">
    <property type="entry name" value="ABC_BtuC-like"/>
</dbReference>
<dbReference type="PANTHER" id="PTHR30472:SF25">
    <property type="entry name" value="ABC TRANSPORTER PERMEASE PROTEIN MJ0876-RELATED"/>
    <property type="match status" value="1"/>
</dbReference>
<name>A0A926DKH6_9FIRM</name>
<evidence type="ECO:0000256" key="6">
    <source>
        <dbReference type="ARBA" id="ARBA00022989"/>
    </source>
</evidence>
<dbReference type="GO" id="GO:0022857">
    <property type="term" value="F:transmembrane transporter activity"/>
    <property type="evidence" value="ECO:0007669"/>
    <property type="project" value="InterPro"/>
</dbReference>
<dbReference type="PANTHER" id="PTHR30472">
    <property type="entry name" value="FERRIC ENTEROBACTIN TRANSPORT SYSTEM PERMEASE PROTEIN"/>
    <property type="match status" value="1"/>
</dbReference>
<comment type="subcellular location">
    <subcellularLocation>
        <location evidence="1">Cell membrane</location>
        <topology evidence="1">Multi-pass membrane protein</topology>
    </subcellularLocation>
</comment>
<evidence type="ECO:0000256" key="3">
    <source>
        <dbReference type="ARBA" id="ARBA00022448"/>
    </source>
</evidence>
<comment type="similarity">
    <text evidence="2">Belongs to the binding-protein-dependent transport system permease family. FecCD subfamily.</text>
</comment>
<dbReference type="GO" id="GO:0005886">
    <property type="term" value="C:plasma membrane"/>
    <property type="evidence" value="ECO:0007669"/>
    <property type="project" value="UniProtKB-SubCell"/>
</dbReference>
<organism evidence="9 10">
    <name type="scientific">Congzhengia minquanensis</name>
    <dbReference type="NCBI Taxonomy" id="2763657"/>
    <lineage>
        <taxon>Bacteria</taxon>
        <taxon>Bacillati</taxon>
        <taxon>Bacillota</taxon>
        <taxon>Clostridia</taxon>
        <taxon>Eubacteriales</taxon>
        <taxon>Oscillospiraceae</taxon>
        <taxon>Congzhengia</taxon>
    </lineage>
</organism>
<gene>
    <name evidence="9" type="ORF">H8698_01905</name>
</gene>
<dbReference type="Proteomes" id="UP000611762">
    <property type="component" value="Unassembled WGS sequence"/>
</dbReference>
<evidence type="ECO:0000256" key="5">
    <source>
        <dbReference type="ARBA" id="ARBA00022692"/>
    </source>
</evidence>
<keyword evidence="4" id="KW-1003">Cell membrane</keyword>
<feature type="transmembrane region" description="Helical" evidence="8">
    <location>
        <begin position="9"/>
        <end position="30"/>
    </location>
</feature>
<proteinExistence type="inferred from homology"/>
<feature type="transmembrane region" description="Helical" evidence="8">
    <location>
        <begin position="288"/>
        <end position="307"/>
    </location>
</feature>
<feature type="transmembrane region" description="Helical" evidence="8">
    <location>
        <begin position="157"/>
        <end position="177"/>
    </location>
</feature>
<keyword evidence="3" id="KW-0813">Transport</keyword>
<dbReference type="InterPro" id="IPR000522">
    <property type="entry name" value="ABC_transptr_permease_BtuC"/>
</dbReference>
<keyword evidence="5 8" id="KW-0812">Transmembrane</keyword>
<feature type="transmembrane region" description="Helical" evidence="8">
    <location>
        <begin position="96"/>
        <end position="115"/>
    </location>
</feature>
<dbReference type="Gene3D" id="1.10.3470.10">
    <property type="entry name" value="ABC transporter involved in vitamin B12 uptake, BtuC"/>
    <property type="match status" value="1"/>
</dbReference>
<sequence length="341" mass="35848">MKRTSVKMILLVCAAIISVIFGVGVGSVYISPGDIFAILANHLFGVPLPETVSAVHSSMVMDLRLPRVLLAFCTGGALAVSGTVMQSVLKNPLASSYGLGVSAGAGLGASLVMVAGLSGGILGAFLLPAVSLSFGVATVFIVIGISSRIDRGLSNVTIILMGMIASLFFTAIMDMLATSSPENAQRINLWTLGSFSMRGWIGVRVLFPVTVLSLLVFLRYSTEMDIMTFGEEQAQALGVDVKKSKRFLTALVAVLTGTAVAFVGIIGFVDLIAPHVVRRFFGSSHRKVLPAAALFGGTFLVLCDLAARTLIPPREIPIGSITALLGAPFFVYIFFSGRKGR</sequence>
<feature type="transmembrane region" description="Helical" evidence="8">
    <location>
        <begin position="316"/>
        <end position="335"/>
    </location>
</feature>
<dbReference type="CDD" id="cd06550">
    <property type="entry name" value="TM_ABC_iron-siderophores_like"/>
    <property type="match status" value="1"/>
</dbReference>
<keyword evidence="7 8" id="KW-0472">Membrane</keyword>
<evidence type="ECO:0000256" key="4">
    <source>
        <dbReference type="ARBA" id="ARBA00022475"/>
    </source>
</evidence>
<feature type="transmembrane region" description="Helical" evidence="8">
    <location>
        <begin position="247"/>
        <end position="268"/>
    </location>
</feature>
<keyword evidence="6 8" id="KW-1133">Transmembrane helix</keyword>
<accession>A0A926DKH6</accession>
<evidence type="ECO:0000256" key="1">
    <source>
        <dbReference type="ARBA" id="ARBA00004651"/>
    </source>
</evidence>
<dbReference type="FunFam" id="1.10.3470.10:FF:000001">
    <property type="entry name" value="Vitamin B12 ABC transporter permease BtuC"/>
    <property type="match status" value="1"/>
</dbReference>
<feature type="transmembrane region" description="Helical" evidence="8">
    <location>
        <begin position="121"/>
        <end position="145"/>
    </location>
</feature>
<dbReference type="Pfam" id="PF01032">
    <property type="entry name" value="FecCD"/>
    <property type="match status" value="1"/>
</dbReference>
<dbReference type="AlphaFoldDB" id="A0A926DKH6"/>
<evidence type="ECO:0000256" key="2">
    <source>
        <dbReference type="ARBA" id="ARBA00007935"/>
    </source>
</evidence>
<evidence type="ECO:0000313" key="9">
    <source>
        <dbReference type="EMBL" id="MBC8539728.1"/>
    </source>
</evidence>
<reference evidence="9" key="1">
    <citation type="submission" date="2020-08" db="EMBL/GenBank/DDBJ databases">
        <title>Genome public.</title>
        <authorList>
            <person name="Liu C."/>
            <person name="Sun Q."/>
        </authorList>
    </citation>
    <scope>NUCLEOTIDE SEQUENCE</scope>
    <source>
        <strain evidence="9">H8</strain>
    </source>
</reference>